<accession>A0AAE3AHL3</accession>
<feature type="compositionally biased region" description="Basic residues" evidence="1">
    <location>
        <begin position="51"/>
        <end position="62"/>
    </location>
</feature>
<evidence type="ECO:0000313" key="3">
    <source>
        <dbReference type="Proteomes" id="UP001199319"/>
    </source>
</evidence>
<evidence type="ECO:0008006" key="4">
    <source>
        <dbReference type="Google" id="ProtNLM"/>
    </source>
</evidence>
<feature type="compositionally biased region" description="Basic and acidic residues" evidence="1">
    <location>
        <begin position="63"/>
        <end position="74"/>
    </location>
</feature>
<name>A0AAE3AHL3_9FIRM</name>
<keyword evidence="3" id="KW-1185">Reference proteome</keyword>
<proteinExistence type="predicted"/>
<feature type="region of interest" description="Disordered" evidence="1">
    <location>
        <begin position="207"/>
        <end position="231"/>
    </location>
</feature>
<comment type="caution">
    <text evidence="2">The sequence shown here is derived from an EMBL/GenBank/DDBJ whole genome shotgun (WGS) entry which is preliminary data.</text>
</comment>
<dbReference type="Proteomes" id="UP001199319">
    <property type="component" value="Unassembled WGS sequence"/>
</dbReference>
<dbReference type="AlphaFoldDB" id="A0AAE3AHL3"/>
<evidence type="ECO:0000256" key="1">
    <source>
        <dbReference type="SAM" id="MobiDB-lite"/>
    </source>
</evidence>
<sequence length="231" mass="26047">MVALWILGILLALIVAVLFLRVGVRIAFGQELRVTAVAGPVRIQIVPSPPKKPKKQKKHKEKKNPPEKQKAAPREKRKLGLTPGDIRSALPYLWKSLKGALRKTRQRLRVDPLRLSLVLGGEPDPAASAETYGWISAAVWTFMPRLEELMRIPDPYIHLDVDYSAAEIKAEGEVGLSFQIRDLFAIGFAFGIPVLKWLLRWKKEKKPREEAQKAENPEKPQEPVTNDEKSA</sequence>
<gene>
    <name evidence="2" type="ORF">LKD37_11435</name>
</gene>
<reference evidence="2" key="1">
    <citation type="submission" date="2021-10" db="EMBL/GenBank/DDBJ databases">
        <title>Anaerobic single-cell dispensing facilitates the cultivation of human gut bacteria.</title>
        <authorList>
            <person name="Afrizal A."/>
        </authorList>
    </citation>
    <scope>NUCLEOTIDE SEQUENCE</scope>
    <source>
        <strain evidence="2">CLA-AA-H272</strain>
    </source>
</reference>
<dbReference type="EMBL" id="JAJEPW010000036">
    <property type="protein sequence ID" value="MCC2130118.1"/>
    <property type="molecule type" value="Genomic_DNA"/>
</dbReference>
<feature type="region of interest" description="Disordered" evidence="1">
    <location>
        <begin position="45"/>
        <end position="82"/>
    </location>
</feature>
<organism evidence="2 3">
    <name type="scientific">Brotocaccenecus cirricatena</name>
    <dbReference type="NCBI Taxonomy" id="3064195"/>
    <lineage>
        <taxon>Bacteria</taxon>
        <taxon>Bacillati</taxon>
        <taxon>Bacillota</taxon>
        <taxon>Clostridia</taxon>
        <taxon>Eubacteriales</taxon>
        <taxon>Oscillospiraceae</taxon>
        <taxon>Brotocaccenecus</taxon>
    </lineage>
</organism>
<evidence type="ECO:0000313" key="2">
    <source>
        <dbReference type="EMBL" id="MCC2130118.1"/>
    </source>
</evidence>
<dbReference type="RefSeq" id="WP_302929341.1">
    <property type="nucleotide sequence ID" value="NZ_JAJEPW010000036.1"/>
</dbReference>
<protein>
    <recommendedName>
        <fullName evidence="4">DUF2953 domain-containing protein</fullName>
    </recommendedName>
</protein>